<gene>
    <name evidence="1" type="ORF">ACTIVE_0923</name>
</gene>
<evidence type="ECO:0000313" key="2">
    <source>
        <dbReference type="Proteomes" id="UP000501240"/>
    </source>
</evidence>
<protein>
    <submittedName>
        <fullName evidence="1">Uncharacterized protein</fullName>
    </submittedName>
</protein>
<proteinExistence type="predicted"/>
<dbReference type="AlphaFoldDB" id="A0A7D4A3D3"/>
<sequence>MAVVAVAAARSSQIVLISRASG</sequence>
<dbReference type="EMBL" id="CP053892">
    <property type="protein sequence ID" value="QKG19287.1"/>
    <property type="molecule type" value="Genomic_DNA"/>
</dbReference>
<organism evidence="1 2">
    <name type="scientific">Actinomadura verrucosospora</name>
    <dbReference type="NCBI Taxonomy" id="46165"/>
    <lineage>
        <taxon>Bacteria</taxon>
        <taxon>Bacillati</taxon>
        <taxon>Actinomycetota</taxon>
        <taxon>Actinomycetes</taxon>
        <taxon>Streptosporangiales</taxon>
        <taxon>Thermomonosporaceae</taxon>
        <taxon>Actinomadura</taxon>
    </lineage>
</organism>
<accession>A0A7D4A3D3</accession>
<name>A0A7D4A3D3_ACTVE</name>
<evidence type="ECO:0000313" key="1">
    <source>
        <dbReference type="EMBL" id="QKG19287.1"/>
    </source>
</evidence>
<dbReference type="Proteomes" id="UP000501240">
    <property type="component" value="Chromosome"/>
</dbReference>
<reference evidence="1 2" key="1">
    <citation type="submission" date="2020-05" db="EMBL/GenBank/DDBJ databases">
        <title>Actinomadura verrucosospora NRRL-B18236 (PFL_A860) Genome sequencing and assembly.</title>
        <authorList>
            <person name="Samborskyy M."/>
        </authorList>
    </citation>
    <scope>NUCLEOTIDE SEQUENCE [LARGE SCALE GENOMIC DNA]</scope>
    <source>
        <strain evidence="1 2">NRRL:B18236</strain>
    </source>
</reference>
<keyword evidence="2" id="KW-1185">Reference proteome</keyword>